<keyword evidence="1" id="KW-0812">Transmembrane</keyword>
<proteinExistence type="predicted"/>
<accession>A0A7C9AXL6</accession>
<keyword evidence="1" id="KW-1133">Transmembrane helix</keyword>
<feature type="transmembrane region" description="Helical" evidence="1">
    <location>
        <begin position="65"/>
        <end position="86"/>
    </location>
</feature>
<reference evidence="2" key="1">
    <citation type="journal article" date="2013" name="J. Plant Res.">
        <title>Effect of fungi and light on seed germination of three Opuntia species from semiarid lands of central Mexico.</title>
        <authorList>
            <person name="Delgado-Sanchez P."/>
            <person name="Jimenez-Bremont J.F."/>
            <person name="Guerrero-Gonzalez Mde L."/>
            <person name="Flores J."/>
        </authorList>
    </citation>
    <scope>NUCLEOTIDE SEQUENCE</scope>
    <source>
        <tissue evidence="2">Cladode</tissue>
    </source>
</reference>
<dbReference type="AlphaFoldDB" id="A0A7C9AXL6"/>
<keyword evidence="1" id="KW-0472">Membrane</keyword>
<sequence>MFLCCLRVLLQVDQYLSHYRVSENVLNFRVLHCLRLSLFEFLRTQISTAGLIDLLHTSSHTIQQFLVVGIMFQPLLIGLQCFVIFFHEKLDGTLPSIPLHKGRIKLNTLLSIPQTFWQGSQFCVTCSSVAVSLWILRVPLYSFCIMFHSFRVLLLFKVLVAFLTLLISYLRIKILLLL</sequence>
<feature type="transmembrane region" description="Helical" evidence="1">
    <location>
        <begin position="119"/>
        <end position="140"/>
    </location>
</feature>
<name>A0A7C9AXL6_OPUST</name>
<organism evidence="2">
    <name type="scientific">Opuntia streptacantha</name>
    <name type="common">Prickly pear cactus</name>
    <name type="synonym">Opuntia cardona</name>
    <dbReference type="NCBI Taxonomy" id="393608"/>
    <lineage>
        <taxon>Eukaryota</taxon>
        <taxon>Viridiplantae</taxon>
        <taxon>Streptophyta</taxon>
        <taxon>Embryophyta</taxon>
        <taxon>Tracheophyta</taxon>
        <taxon>Spermatophyta</taxon>
        <taxon>Magnoliopsida</taxon>
        <taxon>eudicotyledons</taxon>
        <taxon>Gunneridae</taxon>
        <taxon>Pentapetalae</taxon>
        <taxon>Caryophyllales</taxon>
        <taxon>Cactineae</taxon>
        <taxon>Cactaceae</taxon>
        <taxon>Opuntioideae</taxon>
        <taxon>Opuntia</taxon>
    </lineage>
</organism>
<reference evidence="2" key="2">
    <citation type="submission" date="2020-07" db="EMBL/GenBank/DDBJ databases">
        <authorList>
            <person name="Vera ALvarez R."/>
            <person name="Arias-Moreno D.M."/>
            <person name="Jimenez-Jacinto V."/>
            <person name="Jimenez-Bremont J.F."/>
            <person name="Swaminathan K."/>
            <person name="Moose S.P."/>
            <person name="Guerrero-Gonzalez M.L."/>
            <person name="Marino-Ramirez L."/>
            <person name="Landsman D."/>
            <person name="Rodriguez-Kessler M."/>
            <person name="Delgado-Sanchez P."/>
        </authorList>
    </citation>
    <scope>NUCLEOTIDE SEQUENCE</scope>
    <source>
        <tissue evidence="2">Cladode</tissue>
    </source>
</reference>
<protein>
    <submittedName>
        <fullName evidence="2">Uncharacterized protein</fullName>
    </submittedName>
</protein>
<feature type="transmembrane region" description="Helical" evidence="1">
    <location>
        <begin position="152"/>
        <end position="172"/>
    </location>
</feature>
<evidence type="ECO:0000313" key="2">
    <source>
        <dbReference type="EMBL" id="MBA4679172.1"/>
    </source>
</evidence>
<dbReference type="EMBL" id="GISG01282511">
    <property type="protein sequence ID" value="MBA4679172.1"/>
    <property type="molecule type" value="Transcribed_RNA"/>
</dbReference>
<evidence type="ECO:0000256" key="1">
    <source>
        <dbReference type="SAM" id="Phobius"/>
    </source>
</evidence>